<dbReference type="SUPFAM" id="SSF56349">
    <property type="entry name" value="DNA breaking-rejoining enzymes"/>
    <property type="match status" value="1"/>
</dbReference>
<keyword evidence="3" id="KW-0614">Plasmid</keyword>
<proteinExistence type="predicted"/>
<dbReference type="Gene3D" id="1.10.443.10">
    <property type="entry name" value="Intergrase catalytic core"/>
    <property type="match status" value="1"/>
</dbReference>
<protein>
    <submittedName>
        <fullName evidence="3">Site-specific tyrosine recombinase XerC,Site-specific recombinase XerD,tyrosine recombinase XerC,Phage integrase family</fullName>
    </submittedName>
</protein>
<evidence type="ECO:0000259" key="2">
    <source>
        <dbReference type="PROSITE" id="PS51898"/>
    </source>
</evidence>
<dbReference type="GO" id="GO:0003677">
    <property type="term" value="F:DNA binding"/>
    <property type="evidence" value="ECO:0007669"/>
    <property type="project" value="InterPro"/>
</dbReference>
<dbReference type="KEGG" id="chla:C834KP_0002"/>
<evidence type="ECO:0000256" key="1">
    <source>
        <dbReference type="ARBA" id="ARBA00023172"/>
    </source>
</evidence>
<name>A0A3B0PQI9_9CHLA</name>
<geneLocation type="plasmid" evidence="4">
    <name>ii</name>
</geneLocation>
<dbReference type="AlphaFoldDB" id="A0A3B0PQI9"/>
<keyword evidence="1" id="KW-0233">DNA recombination</keyword>
<sequence>MRLCVRKDNSLHKGLDTMFGNKVYRSNLSHQEFLSIKNERIWEGLRDIPLSEAVFVWLSCLNNHTARSYKGSILALEKIGLVSLKISLQEFALVNHNIILDSIKQVPMKIVPWSEGTKQVRAACYISLTKFLNRATSGLISIAQPSNQESNKTFYKIRDLVKTNAMNKVERITFLEALEKINHRDWLIAQTILQGAKRVTEALSITTDKISFENGTISFDQNKSRGVSKITIITYPQRFMKLMSDYVGNRLGLVFITKNGKSVGLKQLAGTFAKAGIKANISFKVTPHVLRATAVTEYKKMGCSDSDIMKVTGHSSSKMIYAYDKSTTSENASKKVSLI</sequence>
<dbReference type="Pfam" id="PF00589">
    <property type="entry name" value="Phage_integrase"/>
    <property type="match status" value="1"/>
</dbReference>
<dbReference type="InterPro" id="IPR013762">
    <property type="entry name" value="Integrase-like_cat_sf"/>
</dbReference>
<dbReference type="CDD" id="cd00397">
    <property type="entry name" value="DNA_BRE_C"/>
    <property type="match status" value="1"/>
</dbReference>
<dbReference type="EMBL" id="LS992155">
    <property type="protein sequence ID" value="SYX09473.1"/>
    <property type="molecule type" value="Genomic_DNA"/>
</dbReference>
<dbReference type="PROSITE" id="PS51898">
    <property type="entry name" value="TYR_RECOMBINASE"/>
    <property type="match status" value="1"/>
</dbReference>
<keyword evidence="4" id="KW-1185">Reference proteome</keyword>
<evidence type="ECO:0000313" key="3">
    <source>
        <dbReference type="EMBL" id="SYX09473.1"/>
    </source>
</evidence>
<gene>
    <name evidence="3" type="ORF">C834KP_0002</name>
</gene>
<evidence type="ECO:0000313" key="4">
    <source>
        <dbReference type="Proteomes" id="UP000258476"/>
    </source>
</evidence>
<accession>A0A3B0PQI9</accession>
<dbReference type="InterPro" id="IPR002104">
    <property type="entry name" value="Integrase_catalytic"/>
</dbReference>
<dbReference type="GO" id="GO:0006310">
    <property type="term" value="P:DNA recombination"/>
    <property type="evidence" value="ECO:0007669"/>
    <property type="project" value="UniProtKB-KW"/>
</dbReference>
<dbReference type="GO" id="GO:0015074">
    <property type="term" value="P:DNA integration"/>
    <property type="evidence" value="ECO:0007669"/>
    <property type="project" value="InterPro"/>
</dbReference>
<reference evidence="4" key="1">
    <citation type="submission" date="2017-11" db="EMBL/GenBank/DDBJ databases">
        <authorList>
            <person name="Seth-Smith MB H."/>
        </authorList>
    </citation>
    <scope>NUCLEOTIDE SEQUENCE [LARGE SCALE GENOMIC DNA]</scope>
    <source>
        <plasmid evidence="4">ii</plasmid>
    </source>
</reference>
<organism evidence="3 4">
    <name type="scientific">Chlamydia poikilotherma</name>
    <dbReference type="NCBI Taxonomy" id="1967783"/>
    <lineage>
        <taxon>Bacteria</taxon>
        <taxon>Pseudomonadati</taxon>
        <taxon>Chlamydiota</taxon>
        <taxon>Chlamydiia</taxon>
        <taxon>Chlamydiales</taxon>
        <taxon>Chlamydiaceae</taxon>
        <taxon>Chlamydia/Chlamydophila group</taxon>
        <taxon>Chlamydia</taxon>
    </lineage>
</organism>
<feature type="domain" description="Tyr recombinase" evidence="2">
    <location>
        <begin position="161"/>
        <end position="336"/>
    </location>
</feature>
<dbReference type="Proteomes" id="UP000258476">
    <property type="component" value="Plasmid II"/>
</dbReference>
<dbReference type="InterPro" id="IPR011010">
    <property type="entry name" value="DNA_brk_join_enz"/>
</dbReference>